<keyword evidence="4 10" id="KW-0645">Protease</keyword>
<feature type="domain" description="Peptidase S8/S53" evidence="13">
    <location>
        <begin position="37"/>
        <end position="293"/>
    </location>
</feature>
<dbReference type="NCBIfam" id="TIGR03921">
    <property type="entry name" value="T7SS_mycosin"/>
    <property type="match status" value="1"/>
</dbReference>
<reference evidence="14 15" key="1">
    <citation type="submission" date="2024-06" db="EMBL/GenBank/DDBJ databases">
        <title>The Natural Products Discovery Center: Release of the First 8490 Sequenced Strains for Exploring Actinobacteria Biosynthetic Diversity.</title>
        <authorList>
            <person name="Kalkreuter E."/>
            <person name="Kautsar S.A."/>
            <person name="Yang D."/>
            <person name="Bader C.D."/>
            <person name="Teijaro C.N."/>
            <person name="Fluegel L."/>
            <person name="Davis C.M."/>
            <person name="Simpson J.R."/>
            <person name="Lauterbach L."/>
            <person name="Steele A.D."/>
            <person name="Gui C."/>
            <person name="Meng S."/>
            <person name="Li G."/>
            <person name="Viehrig K."/>
            <person name="Ye F."/>
            <person name="Su P."/>
            <person name="Kiefer A.F."/>
            <person name="Nichols A."/>
            <person name="Cepeda A.J."/>
            <person name="Yan W."/>
            <person name="Fan B."/>
            <person name="Jiang Y."/>
            <person name="Adhikari A."/>
            <person name="Zheng C.-J."/>
            <person name="Schuster L."/>
            <person name="Cowan T.M."/>
            <person name="Smanski M.J."/>
            <person name="Chevrette M.G."/>
            <person name="De Carvalho L.P.S."/>
            <person name="Shen B."/>
        </authorList>
    </citation>
    <scope>NUCLEOTIDE SEQUENCE [LARGE SCALE GENOMIC DNA]</scope>
    <source>
        <strain evidence="14 15">NPDC000634</strain>
    </source>
</reference>
<dbReference type="PROSITE" id="PS00136">
    <property type="entry name" value="SUBTILASE_ASP"/>
    <property type="match status" value="1"/>
</dbReference>
<feature type="region of interest" description="Disordered" evidence="11">
    <location>
        <begin position="320"/>
        <end position="353"/>
    </location>
</feature>
<dbReference type="PRINTS" id="PR00723">
    <property type="entry name" value="SUBTILISIN"/>
</dbReference>
<dbReference type="InterPro" id="IPR036852">
    <property type="entry name" value="Peptidase_S8/S53_dom_sf"/>
</dbReference>
<feature type="active site" description="Charge relay system" evidence="10">
    <location>
        <position position="244"/>
    </location>
</feature>
<dbReference type="Proteomes" id="UP001458415">
    <property type="component" value="Unassembled WGS sequence"/>
</dbReference>
<evidence type="ECO:0000256" key="1">
    <source>
        <dbReference type="ARBA" id="ARBA00004162"/>
    </source>
</evidence>
<name>A0ABV1VX71_9ACTN</name>
<dbReference type="Gene3D" id="3.40.50.200">
    <property type="entry name" value="Peptidase S8/S53 domain"/>
    <property type="match status" value="1"/>
</dbReference>
<evidence type="ECO:0000313" key="14">
    <source>
        <dbReference type="EMBL" id="MER6976528.1"/>
    </source>
</evidence>
<keyword evidence="8 12" id="KW-1133">Transmembrane helix</keyword>
<evidence type="ECO:0000256" key="9">
    <source>
        <dbReference type="ARBA" id="ARBA00023136"/>
    </source>
</evidence>
<evidence type="ECO:0000256" key="3">
    <source>
        <dbReference type="ARBA" id="ARBA00022475"/>
    </source>
</evidence>
<keyword evidence="3" id="KW-1003">Cell membrane</keyword>
<keyword evidence="15" id="KW-1185">Reference proteome</keyword>
<feature type="compositionally biased region" description="Low complexity" evidence="11">
    <location>
        <begin position="320"/>
        <end position="334"/>
    </location>
</feature>
<accession>A0ABV1VX71</accession>
<evidence type="ECO:0000256" key="4">
    <source>
        <dbReference type="ARBA" id="ARBA00022670"/>
    </source>
</evidence>
<dbReference type="InterPro" id="IPR000209">
    <property type="entry name" value="Peptidase_S8/S53_dom"/>
</dbReference>
<evidence type="ECO:0000259" key="13">
    <source>
        <dbReference type="Pfam" id="PF00082"/>
    </source>
</evidence>
<evidence type="ECO:0000256" key="10">
    <source>
        <dbReference type="PROSITE-ProRule" id="PRU01240"/>
    </source>
</evidence>
<dbReference type="PANTHER" id="PTHR43806">
    <property type="entry name" value="PEPTIDASE S8"/>
    <property type="match status" value="1"/>
</dbReference>
<feature type="transmembrane region" description="Helical" evidence="12">
    <location>
        <begin position="360"/>
        <end position="382"/>
    </location>
</feature>
<comment type="subcellular location">
    <subcellularLocation>
        <location evidence="1">Cell membrane</location>
        <topology evidence="1">Single-pass membrane protein</topology>
    </subcellularLocation>
</comment>
<keyword evidence="9 12" id="KW-0472">Membrane</keyword>
<dbReference type="InterPro" id="IPR023834">
    <property type="entry name" value="T7SS_pept_S8A_mycosin"/>
</dbReference>
<dbReference type="RefSeq" id="WP_244217214.1">
    <property type="nucleotide sequence ID" value="NZ_MUBM01000129.1"/>
</dbReference>
<evidence type="ECO:0000256" key="5">
    <source>
        <dbReference type="ARBA" id="ARBA00022692"/>
    </source>
</evidence>
<evidence type="ECO:0000256" key="2">
    <source>
        <dbReference type="ARBA" id="ARBA00011073"/>
    </source>
</evidence>
<evidence type="ECO:0000256" key="11">
    <source>
        <dbReference type="SAM" id="MobiDB-lite"/>
    </source>
</evidence>
<comment type="similarity">
    <text evidence="2 10">Belongs to the peptidase S8 family.</text>
</comment>
<keyword evidence="7 10" id="KW-0720">Serine protease</keyword>
<dbReference type="Pfam" id="PF00082">
    <property type="entry name" value="Peptidase_S8"/>
    <property type="match status" value="1"/>
</dbReference>
<evidence type="ECO:0000256" key="7">
    <source>
        <dbReference type="ARBA" id="ARBA00022825"/>
    </source>
</evidence>
<comment type="caution">
    <text evidence="14">The sequence shown here is derived from an EMBL/GenBank/DDBJ whole genome shotgun (WGS) entry which is preliminary data.</text>
</comment>
<proteinExistence type="inferred from homology"/>
<evidence type="ECO:0000256" key="8">
    <source>
        <dbReference type="ARBA" id="ARBA00022989"/>
    </source>
</evidence>
<feature type="active site" description="Charge relay system" evidence="10">
    <location>
        <position position="46"/>
    </location>
</feature>
<dbReference type="InterPro" id="IPR023827">
    <property type="entry name" value="Peptidase_S8_Asp-AS"/>
</dbReference>
<dbReference type="PROSITE" id="PS51892">
    <property type="entry name" value="SUBTILASE"/>
    <property type="match status" value="1"/>
</dbReference>
<dbReference type="GO" id="GO:0008233">
    <property type="term" value="F:peptidase activity"/>
    <property type="evidence" value="ECO:0007669"/>
    <property type="project" value="UniProtKB-KW"/>
</dbReference>
<evidence type="ECO:0000256" key="12">
    <source>
        <dbReference type="SAM" id="Phobius"/>
    </source>
</evidence>
<protein>
    <submittedName>
        <fullName evidence="14">Type VII secretion-associated serine protease mycosin</fullName>
    </submittedName>
</protein>
<dbReference type="SUPFAM" id="SSF52743">
    <property type="entry name" value="Subtilisin-like"/>
    <property type="match status" value="1"/>
</dbReference>
<dbReference type="GO" id="GO:0006508">
    <property type="term" value="P:proteolysis"/>
    <property type="evidence" value="ECO:0007669"/>
    <property type="project" value="UniProtKB-KW"/>
</dbReference>
<keyword evidence="5 12" id="KW-0812">Transmembrane</keyword>
<evidence type="ECO:0000256" key="6">
    <source>
        <dbReference type="ARBA" id="ARBA00022801"/>
    </source>
</evidence>
<gene>
    <name evidence="14" type="primary">mycP</name>
    <name evidence="14" type="ORF">ABT317_05650</name>
</gene>
<dbReference type="InterPro" id="IPR050131">
    <property type="entry name" value="Peptidase_S8_subtilisin-like"/>
</dbReference>
<dbReference type="InterPro" id="IPR015500">
    <property type="entry name" value="Peptidase_S8_subtilisin-rel"/>
</dbReference>
<feature type="active site" description="Charge relay system" evidence="10">
    <location>
        <position position="82"/>
    </location>
</feature>
<keyword evidence="6 10" id="KW-0378">Hydrolase</keyword>
<sequence length="491" mass="50188">MLLVGGPATQAYADSTRSQQWHLDAMHAEEMWRTSTGKGITVAVIDTGVDPDNADLKGRVLDGEDLAPSKRAGDEHTDYDGHGTGMAGLIAGTGAYGGGNGAFGLAPGAKILPIRMPAPSDTNGFAGPSDFSKAIRYATDSGARVINISMGERLNSPQLTAAVKYALSHGSLIFAAVGNNADKGNPVEYPAATPGVVGVAGVGKDLRRTAESEFGPQVDMAAPGADLVHACGGKTGLCKSHGTSGATALASASAALIWSEHPTWTNNQVLRVMLNTIGAPTNGAKRNDSIGYGIVRPRIALEDPGDPGPADVYPLPDLAAAESSAPARPSSSPSGKDSGAVQDEGVAAGGASQDDSGNGMLWIGLGAGAVVIGGGAVVAVAVTRRRRSGGKVPREHAVAAASHHLNTTAYPERAGSVIVFPESGIDFAYGWTFRFGFREHNKTGDPATVPFSAVIVVPHSGAGPHFPPTHLPTAQYMELCASGNWPPVEAR</sequence>
<dbReference type="EMBL" id="JBEPCU010000049">
    <property type="protein sequence ID" value="MER6976528.1"/>
    <property type="molecule type" value="Genomic_DNA"/>
</dbReference>
<organism evidence="14 15">
    <name type="scientific">Streptomyces carpinensis</name>
    <dbReference type="NCBI Taxonomy" id="66369"/>
    <lineage>
        <taxon>Bacteria</taxon>
        <taxon>Bacillati</taxon>
        <taxon>Actinomycetota</taxon>
        <taxon>Actinomycetes</taxon>
        <taxon>Kitasatosporales</taxon>
        <taxon>Streptomycetaceae</taxon>
        <taxon>Streptomyces</taxon>
    </lineage>
</organism>
<dbReference type="PANTHER" id="PTHR43806:SF11">
    <property type="entry name" value="CEREVISIN-RELATED"/>
    <property type="match status" value="1"/>
</dbReference>
<evidence type="ECO:0000313" key="15">
    <source>
        <dbReference type="Proteomes" id="UP001458415"/>
    </source>
</evidence>